<keyword evidence="7" id="KW-0560">Oxidoreductase</keyword>
<keyword evidence="3 5" id="KW-0874">Quinone</keyword>
<keyword evidence="3" id="KW-0472">Membrane</keyword>
<comment type="similarity">
    <text evidence="1 3 4">Belongs to the complex I 30 kDa subunit family.</text>
</comment>
<comment type="subunit">
    <text evidence="3">NDH-1 is composed of 14 different subunits. Subunits NuoB, C, D, E, F, and G constitute the peripheral sector of the complex.</text>
</comment>
<evidence type="ECO:0000313" key="7">
    <source>
        <dbReference type="EMBL" id="AFM25422.1"/>
    </source>
</evidence>
<protein>
    <recommendedName>
        <fullName evidence="3">NADH-quinone oxidoreductase subunit C</fullName>
        <ecNumber evidence="3">7.1.1.-</ecNumber>
    </recommendedName>
    <alternativeName>
        <fullName evidence="3">NADH dehydrogenase I subunit C</fullName>
    </alternativeName>
    <alternativeName>
        <fullName evidence="3">NDH-1 subunit C</fullName>
    </alternativeName>
</protein>
<dbReference type="GO" id="GO:0050136">
    <property type="term" value="F:NADH dehydrogenase (quinone) (non-electrogenic) activity"/>
    <property type="evidence" value="ECO:0007669"/>
    <property type="project" value="UniProtKB-UniRule"/>
</dbReference>
<keyword evidence="3" id="KW-0997">Cell inner membrane</keyword>
<keyword evidence="8" id="KW-1185">Reference proteome</keyword>
<dbReference type="GO" id="GO:0008137">
    <property type="term" value="F:NADH dehydrogenase (ubiquinone) activity"/>
    <property type="evidence" value="ECO:0007669"/>
    <property type="project" value="InterPro"/>
</dbReference>
<evidence type="ECO:0000256" key="2">
    <source>
        <dbReference type="ARBA" id="ARBA00022448"/>
    </source>
</evidence>
<evidence type="ECO:0000259" key="6">
    <source>
        <dbReference type="Pfam" id="PF00329"/>
    </source>
</evidence>
<gene>
    <name evidence="3" type="primary">nuoC</name>
    <name evidence="7" type="ordered locus">Desti_2746</name>
</gene>
<evidence type="ECO:0000313" key="8">
    <source>
        <dbReference type="Proteomes" id="UP000006055"/>
    </source>
</evidence>
<dbReference type="EC" id="7.1.1.-" evidence="3"/>
<feature type="domain" description="NADH:ubiquinone oxidoreductase 30kDa subunit" evidence="6">
    <location>
        <begin position="32"/>
        <end position="156"/>
    </location>
</feature>
<keyword evidence="3 4" id="KW-1278">Translocase</keyword>
<dbReference type="EMBL" id="CP003360">
    <property type="protein sequence ID" value="AFM25422.1"/>
    <property type="molecule type" value="Genomic_DNA"/>
</dbReference>
<dbReference type="Proteomes" id="UP000006055">
    <property type="component" value="Chromosome"/>
</dbReference>
<evidence type="ECO:0000256" key="5">
    <source>
        <dbReference type="RuleBase" id="RU003582"/>
    </source>
</evidence>
<dbReference type="InterPro" id="IPR020396">
    <property type="entry name" value="NADH_UbQ_OxRdtase_CS"/>
</dbReference>
<keyword evidence="3 4" id="KW-0520">NAD</keyword>
<sequence length="166" mass="19180">MMTQEFVQEKIVERFGPETILNAVDFRDQLTLTVPPEKIYEICAFLKESPELQFNLLSFVGGVDRLPLEPRFEIVYQLCSVRHNCRFRIKTQVAEPAEGLPVVDSVVSIWPTADWHERETAEMYGIIFGNHPDPRKLLLPEHWKVHPLRKDFPVEGSPEETPDLPA</sequence>
<dbReference type="SUPFAM" id="SSF143243">
    <property type="entry name" value="Nqo5-like"/>
    <property type="match status" value="1"/>
</dbReference>
<dbReference type="eggNOG" id="COG0852">
    <property type="taxonomic scope" value="Bacteria"/>
</dbReference>
<keyword evidence="2 3" id="KW-0813">Transport</keyword>
<reference evidence="8" key="1">
    <citation type="submission" date="2012-06" db="EMBL/GenBank/DDBJ databases">
        <title>Complete sequence of chromosome of Desulfomonile tiedjei DSM 6799.</title>
        <authorList>
            <person name="Lucas S."/>
            <person name="Copeland A."/>
            <person name="Lapidus A."/>
            <person name="Glavina del Rio T."/>
            <person name="Dalin E."/>
            <person name="Tice H."/>
            <person name="Bruce D."/>
            <person name="Goodwin L."/>
            <person name="Pitluck S."/>
            <person name="Peters L."/>
            <person name="Ovchinnikova G."/>
            <person name="Zeytun A."/>
            <person name="Lu M."/>
            <person name="Kyrpides N."/>
            <person name="Mavromatis K."/>
            <person name="Ivanova N."/>
            <person name="Brettin T."/>
            <person name="Detter J.C."/>
            <person name="Han C."/>
            <person name="Larimer F."/>
            <person name="Land M."/>
            <person name="Hauser L."/>
            <person name="Markowitz V."/>
            <person name="Cheng J.-F."/>
            <person name="Hugenholtz P."/>
            <person name="Woyke T."/>
            <person name="Wu D."/>
            <person name="Spring S."/>
            <person name="Schroeder M."/>
            <person name="Brambilla E."/>
            <person name="Klenk H.-P."/>
            <person name="Eisen J.A."/>
        </authorList>
    </citation>
    <scope>NUCLEOTIDE SEQUENCE [LARGE SCALE GENOMIC DNA]</scope>
    <source>
        <strain evidence="8">ATCC 49306 / DSM 6799 / DCB-1</strain>
    </source>
</reference>
<dbReference type="GO" id="GO:0048038">
    <property type="term" value="F:quinone binding"/>
    <property type="evidence" value="ECO:0007669"/>
    <property type="project" value="UniProtKB-KW"/>
</dbReference>
<dbReference type="KEGG" id="dti:Desti_2746"/>
<comment type="catalytic activity">
    <reaction evidence="3 5">
        <text>a quinone + NADH + 5 H(+)(in) = a quinol + NAD(+) + 4 H(+)(out)</text>
        <dbReference type="Rhea" id="RHEA:57888"/>
        <dbReference type="ChEBI" id="CHEBI:15378"/>
        <dbReference type="ChEBI" id="CHEBI:24646"/>
        <dbReference type="ChEBI" id="CHEBI:57540"/>
        <dbReference type="ChEBI" id="CHEBI:57945"/>
        <dbReference type="ChEBI" id="CHEBI:132124"/>
    </reaction>
</comment>
<comment type="subcellular location">
    <subcellularLocation>
        <location evidence="3">Cell inner membrane</location>
        <topology evidence="3">Peripheral membrane protein</topology>
        <orientation evidence="3">Cytoplasmic side</orientation>
    </subcellularLocation>
</comment>
<dbReference type="Gene3D" id="3.30.460.80">
    <property type="entry name" value="NADH:ubiquinone oxidoreductase, 30kDa subunit"/>
    <property type="match status" value="1"/>
</dbReference>
<keyword evidence="3" id="KW-1003">Cell membrane</keyword>
<dbReference type="OrthoDB" id="9803286at2"/>
<dbReference type="GO" id="GO:0005886">
    <property type="term" value="C:plasma membrane"/>
    <property type="evidence" value="ECO:0007669"/>
    <property type="project" value="UniProtKB-SubCell"/>
</dbReference>
<accession>I4C781</accession>
<dbReference type="PATRIC" id="fig|706587.4.peg.3135"/>
<dbReference type="InterPro" id="IPR001268">
    <property type="entry name" value="NADH_UbQ_OxRdtase_30kDa_su"/>
</dbReference>
<organism evidence="7 8">
    <name type="scientific">Desulfomonile tiedjei (strain ATCC 49306 / DSM 6799 / DCB-1)</name>
    <dbReference type="NCBI Taxonomy" id="706587"/>
    <lineage>
        <taxon>Bacteria</taxon>
        <taxon>Pseudomonadati</taxon>
        <taxon>Thermodesulfobacteriota</taxon>
        <taxon>Desulfomonilia</taxon>
        <taxon>Desulfomonilales</taxon>
        <taxon>Desulfomonilaceae</taxon>
        <taxon>Desulfomonile</taxon>
    </lineage>
</organism>
<dbReference type="PANTHER" id="PTHR10884">
    <property type="entry name" value="NADH DEHYDROGENASE UBIQUINONE IRON-SULFUR PROTEIN 3"/>
    <property type="match status" value="1"/>
</dbReference>
<dbReference type="Pfam" id="PF00329">
    <property type="entry name" value="Complex1_30kDa"/>
    <property type="match status" value="1"/>
</dbReference>
<dbReference type="PROSITE" id="PS00542">
    <property type="entry name" value="COMPLEX1_30K"/>
    <property type="match status" value="1"/>
</dbReference>
<dbReference type="RefSeq" id="WP_014810561.1">
    <property type="nucleotide sequence ID" value="NC_018025.1"/>
</dbReference>
<dbReference type="AlphaFoldDB" id="I4C781"/>
<dbReference type="InterPro" id="IPR010218">
    <property type="entry name" value="NADH_DH_suC"/>
</dbReference>
<evidence type="ECO:0000256" key="3">
    <source>
        <dbReference type="HAMAP-Rule" id="MF_01357"/>
    </source>
</evidence>
<name>I4C781_DESTA</name>
<keyword evidence="3" id="KW-0830">Ubiquinone</keyword>
<dbReference type="InterPro" id="IPR037232">
    <property type="entry name" value="NADH_quin_OxRdtase_su_C/D-like"/>
</dbReference>
<proteinExistence type="inferred from homology"/>
<dbReference type="NCBIfam" id="TIGR01961">
    <property type="entry name" value="NuoC_fam"/>
    <property type="match status" value="1"/>
</dbReference>
<dbReference type="STRING" id="706587.Desti_2746"/>
<comment type="function">
    <text evidence="3">NDH-1 shuttles electrons from NADH, via FMN and iron-sulfur (Fe-S) centers, to quinones in the respiratory chain. The immediate electron acceptor for the enzyme in this species is believed to be ubiquinone. Couples the redox reaction to proton translocation (for every two electrons transferred, four hydrogen ions are translocated across the cytoplasmic membrane), and thus conserves the redox energy in a proton gradient.</text>
</comment>
<dbReference type="PANTHER" id="PTHR10884:SF14">
    <property type="entry name" value="NADH DEHYDROGENASE [UBIQUINONE] IRON-SULFUR PROTEIN 3, MITOCHONDRIAL"/>
    <property type="match status" value="1"/>
</dbReference>
<dbReference type="HOGENOM" id="CLU_042628_6_0_7"/>
<evidence type="ECO:0000256" key="1">
    <source>
        <dbReference type="ARBA" id="ARBA00007569"/>
    </source>
</evidence>
<dbReference type="HAMAP" id="MF_01357">
    <property type="entry name" value="NDH1_NuoC"/>
    <property type="match status" value="1"/>
</dbReference>
<evidence type="ECO:0000256" key="4">
    <source>
        <dbReference type="RuleBase" id="RU003456"/>
    </source>
</evidence>